<keyword evidence="3" id="KW-0677">Repeat</keyword>
<dbReference type="SUPFAM" id="SSF51161">
    <property type="entry name" value="Trimeric LpxA-like enzymes"/>
    <property type="match status" value="1"/>
</dbReference>
<evidence type="ECO:0000256" key="1">
    <source>
        <dbReference type="ARBA" id="ARBA00007274"/>
    </source>
</evidence>
<sequence length="218" mass="23859">MNQQRVIIFGGKGTAINIAEQIEDARLRFGYPMSVVGFAIDESPLNREIAGFSVLCGVKEAWTKYHDTDVKFIFSLYRPDVMMERLTLLRALKIPVIRFANFIHPSAYVSPNVKLGYGNVILSHSCLQHNVSLGNYNIINSHVVIEHETVFQDGSFVAANACVGARVQIGTGSFIGLSATIREDIFIGNYTFIGMGAGVLQSVDNGSVVYGLPARQKG</sequence>
<dbReference type="InterPro" id="IPR050179">
    <property type="entry name" value="Trans_hexapeptide_repeat"/>
</dbReference>
<comment type="caution">
    <text evidence="5">The sequence shown here is derived from an EMBL/GenBank/DDBJ whole genome shotgun (WGS) entry which is preliminary data.</text>
</comment>
<dbReference type="Gene3D" id="2.160.10.10">
    <property type="entry name" value="Hexapeptide repeat proteins"/>
    <property type="match status" value="1"/>
</dbReference>
<reference evidence="5 6" key="1">
    <citation type="submission" date="2018-01" db="EMBL/GenBank/DDBJ databases">
        <title>The complete genome sequence of Chromatium okenii LaCa, a purple sulfur bacterium with a turbulent life.</title>
        <authorList>
            <person name="Luedin S.M."/>
            <person name="Liechti N."/>
            <person name="Storelli N."/>
            <person name="Danza F."/>
            <person name="Wittwer M."/>
            <person name="Pothier J.F."/>
            <person name="Tonolla M.A."/>
        </authorList>
    </citation>
    <scope>NUCLEOTIDE SEQUENCE [LARGE SCALE GENOMIC DNA]</scope>
    <source>
        <strain evidence="5 6">LaCa</strain>
    </source>
</reference>
<dbReference type="Proteomes" id="UP000239936">
    <property type="component" value="Unassembled WGS sequence"/>
</dbReference>
<evidence type="ECO:0000313" key="6">
    <source>
        <dbReference type="Proteomes" id="UP000239936"/>
    </source>
</evidence>
<comment type="similarity">
    <text evidence="1">Belongs to the transferase hexapeptide repeat family.</text>
</comment>
<dbReference type="PROSITE" id="PS00101">
    <property type="entry name" value="HEXAPEP_TRANSFERASES"/>
    <property type="match status" value="1"/>
</dbReference>
<feature type="site" description="Increases basicity of active site His" evidence="4">
    <location>
        <position position="148"/>
    </location>
</feature>
<dbReference type="PANTHER" id="PTHR43300">
    <property type="entry name" value="ACETYLTRANSFERASE"/>
    <property type="match status" value="1"/>
</dbReference>
<accession>A0A2S7XUQ1</accession>
<dbReference type="AlphaFoldDB" id="A0A2S7XUQ1"/>
<gene>
    <name evidence="5" type="ORF">CXB77_01620</name>
</gene>
<dbReference type="OrthoDB" id="9794407at2"/>
<dbReference type="EMBL" id="PPGH01000011">
    <property type="protein sequence ID" value="PQJ97474.1"/>
    <property type="molecule type" value="Genomic_DNA"/>
</dbReference>
<evidence type="ECO:0000256" key="4">
    <source>
        <dbReference type="PIRSR" id="PIRSR620019-1"/>
    </source>
</evidence>
<evidence type="ECO:0000256" key="3">
    <source>
        <dbReference type="ARBA" id="ARBA00022737"/>
    </source>
</evidence>
<dbReference type="InterPro" id="IPR011004">
    <property type="entry name" value="Trimer_LpxA-like_sf"/>
</dbReference>
<proteinExistence type="inferred from homology"/>
<protein>
    <submittedName>
        <fullName evidence="5">Sialic acid O-acetyltransferase</fullName>
    </submittedName>
</protein>
<evidence type="ECO:0000313" key="5">
    <source>
        <dbReference type="EMBL" id="PQJ97474.1"/>
    </source>
</evidence>
<dbReference type="PANTHER" id="PTHR43300:SF7">
    <property type="entry name" value="UDP-N-ACETYLBACILLOSAMINE N-ACETYLTRANSFERASE"/>
    <property type="match status" value="1"/>
</dbReference>
<organism evidence="5 6">
    <name type="scientific">Chromatium okenii</name>
    <dbReference type="NCBI Taxonomy" id="61644"/>
    <lineage>
        <taxon>Bacteria</taxon>
        <taxon>Pseudomonadati</taxon>
        <taxon>Pseudomonadota</taxon>
        <taxon>Gammaproteobacteria</taxon>
        <taxon>Chromatiales</taxon>
        <taxon>Chromatiaceae</taxon>
        <taxon>Chromatium</taxon>
    </lineage>
</organism>
<dbReference type="RefSeq" id="WP_105072541.1">
    <property type="nucleotide sequence ID" value="NZ_JAFLKP010000303.1"/>
</dbReference>
<keyword evidence="2 5" id="KW-0808">Transferase</keyword>
<feature type="active site" description="Proton acceptor" evidence="4">
    <location>
        <position position="147"/>
    </location>
</feature>
<keyword evidence="6" id="KW-1185">Reference proteome</keyword>
<dbReference type="GO" id="GO:0016740">
    <property type="term" value="F:transferase activity"/>
    <property type="evidence" value="ECO:0007669"/>
    <property type="project" value="UniProtKB-KW"/>
</dbReference>
<dbReference type="InterPro" id="IPR020019">
    <property type="entry name" value="AcTrfase_PglD-like"/>
</dbReference>
<dbReference type="InterPro" id="IPR018357">
    <property type="entry name" value="Hexapep_transf_CS"/>
</dbReference>
<dbReference type="CDD" id="cd03360">
    <property type="entry name" value="LbH_AT_putative"/>
    <property type="match status" value="1"/>
</dbReference>
<name>A0A2S7XUQ1_9GAMM</name>
<evidence type="ECO:0000256" key="2">
    <source>
        <dbReference type="ARBA" id="ARBA00022679"/>
    </source>
</evidence>